<sequence length="441" mass="48353">MTEHLQKSTIKKMDGRIMPFIMLLYLIAYIDRANISVAALQMNADLAMNAEMYGIAAGIFFVTYIIFEVPSNVLLTRFGARRWIARIMVSWGIIAAGMSLVQTPVQLYVMRFLLGAAEAGFTPGIIFYLSQWYPRAQRARAMSLFYIGAALASVIGLPLSGSLLNMHGMLGIEGWRWLFLLEGLPAFFLGIVSWFYLEDSPQQAKWLSAAQRDWLKVTLQQDEQQAAVQDHRWWLALKSGRVWALSLLWLLQAFGTIGITLFLPLIVKGVAPDSSNLTVSLLAAVPFLFACLFMYFNGSHSDRSGERARHLGLPLLASGLLLLAALLVHQQLVAYLLLVLMVGLNWAITPVFWAVTTETVAGVAGAASVAFINAVANIAGLGFPPIMGRIKDVTGSYDNGLMIVVAALIIGGLLGLKLGSTRMIEGRAASSDKTQKAPWKR</sequence>
<evidence type="ECO:0000259" key="7">
    <source>
        <dbReference type="PROSITE" id="PS50850"/>
    </source>
</evidence>
<comment type="caution">
    <text evidence="8">The sequence shown here is derived from an EMBL/GenBank/DDBJ whole genome shotgun (WGS) entry which is preliminary data.</text>
</comment>
<evidence type="ECO:0000256" key="4">
    <source>
        <dbReference type="ARBA" id="ARBA00022989"/>
    </source>
</evidence>
<dbReference type="Pfam" id="PF07690">
    <property type="entry name" value="MFS_1"/>
    <property type="match status" value="1"/>
</dbReference>
<accession>A0A1S8YM49</accession>
<dbReference type="InterPro" id="IPR011701">
    <property type="entry name" value="MFS"/>
</dbReference>
<feature type="transmembrane region" description="Helical" evidence="6">
    <location>
        <begin position="83"/>
        <end position="102"/>
    </location>
</feature>
<dbReference type="RefSeq" id="WP_078002540.1">
    <property type="nucleotide sequence ID" value="NZ_MRUL01000005.1"/>
</dbReference>
<feature type="transmembrane region" description="Helical" evidence="6">
    <location>
        <begin position="334"/>
        <end position="353"/>
    </location>
</feature>
<feature type="transmembrane region" description="Helical" evidence="6">
    <location>
        <begin position="360"/>
        <end position="380"/>
    </location>
</feature>
<feature type="transmembrane region" description="Helical" evidence="6">
    <location>
        <begin position="175"/>
        <end position="197"/>
    </location>
</feature>
<dbReference type="Gene3D" id="1.20.1250.20">
    <property type="entry name" value="MFS general substrate transporter like domains"/>
    <property type="match status" value="2"/>
</dbReference>
<proteinExistence type="predicted"/>
<reference evidence="8 9" key="1">
    <citation type="submission" date="2016-12" db="EMBL/GenBank/DDBJ databases">
        <title>Izhakiella australiana sp. nov. of genus Izhakiella isolated from Australian desert.</title>
        <authorList>
            <person name="Ji M."/>
        </authorList>
    </citation>
    <scope>NUCLEOTIDE SEQUENCE [LARGE SCALE GENOMIC DNA]</scope>
    <source>
        <strain evidence="8 9">D4N98</strain>
    </source>
</reference>
<dbReference type="Proteomes" id="UP000190667">
    <property type="component" value="Unassembled WGS sequence"/>
</dbReference>
<keyword evidence="5 6" id="KW-0472">Membrane</keyword>
<dbReference type="SUPFAM" id="SSF103473">
    <property type="entry name" value="MFS general substrate transporter"/>
    <property type="match status" value="1"/>
</dbReference>
<feature type="transmembrane region" description="Helical" evidence="6">
    <location>
        <begin position="141"/>
        <end position="163"/>
    </location>
</feature>
<evidence type="ECO:0000256" key="2">
    <source>
        <dbReference type="ARBA" id="ARBA00022448"/>
    </source>
</evidence>
<dbReference type="PANTHER" id="PTHR43791:SF36">
    <property type="entry name" value="TRANSPORTER, PUTATIVE (AFU_ORTHOLOGUE AFUA_6G08340)-RELATED"/>
    <property type="match status" value="1"/>
</dbReference>
<evidence type="ECO:0000256" key="6">
    <source>
        <dbReference type="SAM" id="Phobius"/>
    </source>
</evidence>
<feature type="transmembrane region" description="Helical" evidence="6">
    <location>
        <begin position="52"/>
        <end position="71"/>
    </location>
</feature>
<evidence type="ECO:0000256" key="5">
    <source>
        <dbReference type="ARBA" id="ARBA00023136"/>
    </source>
</evidence>
<dbReference type="InterPro" id="IPR020846">
    <property type="entry name" value="MFS_dom"/>
</dbReference>
<organism evidence="8 9">
    <name type="scientific">Izhakiella australiensis</name>
    <dbReference type="NCBI Taxonomy" id="1926881"/>
    <lineage>
        <taxon>Bacteria</taxon>
        <taxon>Pseudomonadati</taxon>
        <taxon>Pseudomonadota</taxon>
        <taxon>Gammaproteobacteria</taxon>
        <taxon>Enterobacterales</taxon>
        <taxon>Erwiniaceae</taxon>
        <taxon>Izhakiella</taxon>
    </lineage>
</organism>
<keyword evidence="4 6" id="KW-1133">Transmembrane helix</keyword>
<dbReference type="GO" id="GO:0016020">
    <property type="term" value="C:membrane"/>
    <property type="evidence" value="ECO:0007669"/>
    <property type="project" value="UniProtKB-SubCell"/>
</dbReference>
<feature type="domain" description="Major facilitator superfamily (MFS) profile" evidence="7">
    <location>
        <begin position="17"/>
        <end position="423"/>
    </location>
</feature>
<feature type="transmembrane region" description="Helical" evidence="6">
    <location>
        <begin position="400"/>
        <end position="418"/>
    </location>
</feature>
<dbReference type="PROSITE" id="PS50850">
    <property type="entry name" value="MFS"/>
    <property type="match status" value="1"/>
</dbReference>
<feature type="transmembrane region" description="Helical" evidence="6">
    <location>
        <begin position="310"/>
        <end position="328"/>
    </location>
</feature>
<dbReference type="EMBL" id="MRUL01000005">
    <property type="protein sequence ID" value="OON40211.1"/>
    <property type="molecule type" value="Genomic_DNA"/>
</dbReference>
<dbReference type="AlphaFoldDB" id="A0A1S8YM49"/>
<dbReference type="FunFam" id="1.20.1250.20:FF:000018">
    <property type="entry name" value="MFS transporter permease"/>
    <property type="match status" value="1"/>
</dbReference>
<keyword evidence="9" id="KW-1185">Reference proteome</keyword>
<dbReference type="CDD" id="cd17319">
    <property type="entry name" value="MFS_ExuT_GudP_like"/>
    <property type="match status" value="1"/>
</dbReference>
<feature type="transmembrane region" description="Helical" evidence="6">
    <location>
        <begin position="242"/>
        <end position="267"/>
    </location>
</feature>
<name>A0A1S8YM49_9GAMM</name>
<keyword evidence="2" id="KW-0813">Transport</keyword>
<dbReference type="STRING" id="1926881.BTJ39_09970"/>
<dbReference type="PANTHER" id="PTHR43791">
    <property type="entry name" value="PERMEASE-RELATED"/>
    <property type="match status" value="1"/>
</dbReference>
<evidence type="ECO:0000256" key="1">
    <source>
        <dbReference type="ARBA" id="ARBA00004141"/>
    </source>
</evidence>
<feature type="transmembrane region" description="Helical" evidence="6">
    <location>
        <begin position="20"/>
        <end position="40"/>
    </location>
</feature>
<feature type="transmembrane region" description="Helical" evidence="6">
    <location>
        <begin position="279"/>
        <end position="298"/>
    </location>
</feature>
<gene>
    <name evidence="8" type="ORF">BTJ39_09970</name>
</gene>
<feature type="transmembrane region" description="Helical" evidence="6">
    <location>
        <begin position="108"/>
        <end position="129"/>
    </location>
</feature>
<dbReference type="InterPro" id="IPR036259">
    <property type="entry name" value="MFS_trans_sf"/>
</dbReference>
<protein>
    <submittedName>
        <fullName evidence="8">MFS transporter</fullName>
    </submittedName>
</protein>
<dbReference type="OrthoDB" id="9773957at2"/>
<dbReference type="GO" id="GO:0022857">
    <property type="term" value="F:transmembrane transporter activity"/>
    <property type="evidence" value="ECO:0007669"/>
    <property type="project" value="InterPro"/>
</dbReference>
<evidence type="ECO:0000256" key="3">
    <source>
        <dbReference type="ARBA" id="ARBA00022692"/>
    </source>
</evidence>
<keyword evidence="3 6" id="KW-0812">Transmembrane</keyword>
<evidence type="ECO:0000313" key="8">
    <source>
        <dbReference type="EMBL" id="OON40211.1"/>
    </source>
</evidence>
<comment type="subcellular location">
    <subcellularLocation>
        <location evidence="1">Membrane</location>
        <topology evidence="1">Multi-pass membrane protein</topology>
    </subcellularLocation>
</comment>
<evidence type="ECO:0000313" key="9">
    <source>
        <dbReference type="Proteomes" id="UP000190667"/>
    </source>
</evidence>